<keyword evidence="2" id="KW-1185">Reference proteome</keyword>
<dbReference type="Proteomes" id="UP000003016">
    <property type="component" value="Unassembled WGS sequence"/>
</dbReference>
<reference evidence="1 2" key="1">
    <citation type="submission" date="2012-02" db="EMBL/GenBank/DDBJ databases">
        <authorList>
            <person name="Harkins D.M."/>
            <person name="Madupu R."/>
            <person name="Durkin A.S."/>
            <person name="Torralba M."/>
            <person name="Methe B."/>
            <person name="Sutton G.G."/>
            <person name="Nelson K.E."/>
        </authorList>
    </citation>
    <scope>NUCLEOTIDE SEQUENCE [LARGE SCALE GENOMIC DNA]</scope>
    <source>
        <strain evidence="1 2">HK385</strain>
    </source>
</reference>
<sequence>MPYNAKSVLVMRFLNDKAGAYLGEMAGVERLRSSPLERSVA</sequence>
<gene>
    <name evidence="1" type="ORF">HMPREF1050_2022</name>
</gene>
<evidence type="ECO:0000313" key="1">
    <source>
        <dbReference type="EMBL" id="EIJ68327.1"/>
    </source>
</evidence>
<evidence type="ECO:0000313" key="2">
    <source>
        <dbReference type="Proteomes" id="UP000003016"/>
    </source>
</evidence>
<comment type="caution">
    <text evidence="1">The sequence shown here is derived from an EMBL/GenBank/DDBJ whole genome shotgun (WGS) entry which is preliminary data.</text>
</comment>
<accession>A0ABP2P1C9</accession>
<name>A0ABP2P1C9_HAEPH</name>
<dbReference type="EMBL" id="AJSW01000049">
    <property type="protein sequence ID" value="EIJ68327.1"/>
    <property type="molecule type" value="Genomic_DNA"/>
</dbReference>
<proteinExistence type="predicted"/>
<protein>
    <submittedName>
        <fullName evidence="1">Uncharacterized protein</fullName>
    </submittedName>
</protein>
<organism evidence="1 2">
    <name type="scientific">Haemophilus parahaemolyticus HK385</name>
    <dbReference type="NCBI Taxonomy" id="1095744"/>
    <lineage>
        <taxon>Bacteria</taxon>
        <taxon>Pseudomonadati</taxon>
        <taxon>Pseudomonadota</taxon>
        <taxon>Gammaproteobacteria</taxon>
        <taxon>Pasteurellales</taxon>
        <taxon>Pasteurellaceae</taxon>
        <taxon>Haemophilus</taxon>
    </lineage>
</organism>